<name>A0A2K4ZGA6_9FIRM</name>
<dbReference type="EMBL" id="OFSM01000010">
    <property type="protein sequence ID" value="SOY29498.1"/>
    <property type="molecule type" value="Genomic_DNA"/>
</dbReference>
<sequence>MKTDFFVTYRRKDAGRVVRNQSVSPGRPADLAENLFVVILLFYSLRHIFWGLDLWDTGYNYANFQYMGTRHMDSMWLFSTYLANVVGNLLTKLPNGDTLAGMNLYTGLFAGALALSGYFFCTRKLKMPRTIVFLGEMIALSLCWCPTALLYNYLTYVLFLGASILLYTGLVNEKRGNLILAGILLGSNLLVRFSNLPEAAMIVAVWAYDFIVWLETRKESTGISKENGLTEKVNKDGGSGQGFWKRTIQHTLWCLLGYVAALVVLLSYIHIRYGIGEYAAGIQRLFAMTENAADYTPISMIRGSLDRYVENLYWAGRLGVIVLGGMVLFALAGRLEALFAGRQTGEAGAAKGMAFVLHLGVRVLWVGVSAATLGWLYNREFCSLYFYSYDPVYRPGTIFLMLTMFIAAVRILHSSPREEKLISGMLILIILLTPLGSNNGVLPGMNNLFLAAPYTLWESWRFIRYTGDRKTKKGWCLSGFPAKGILTAFLALCLFQFGGFGLQFAFAEATGIQNADTVIDNNPVLKNIKMSPEKALWMEEISAYVNEYGLEGKEVILYGDIPSLSYYLQMPSAFNSWSDLDSYSSEIMENALAQVEGQVRKKEREKPVIILENLYALHREGGQKALEAFSTGENKIREIEGDIKWSMLRMFMDALGYEESFRNGKFAVYR</sequence>
<evidence type="ECO:0000313" key="2">
    <source>
        <dbReference type="EMBL" id="SOY29498.1"/>
    </source>
</evidence>
<accession>A0A2K4ZGA6</accession>
<organism evidence="2 3">
    <name type="scientific">Acetatifactor muris</name>
    <dbReference type="NCBI Taxonomy" id="879566"/>
    <lineage>
        <taxon>Bacteria</taxon>
        <taxon>Bacillati</taxon>
        <taxon>Bacillota</taxon>
        <taxon>Clostridia</taxon>
        <taxon>Lachnospirales</taxon>
        <taxon>Lachnospiraceae</taxon>
        <taxon>Acetatifactor</taxon>
    </lineage>
</organism>
<feature type="transmembrane region" description="Helical" evidence="1">
    <location>
        <begin position="103"/>
        <end position="121"/>
    </location>
</feature>
<feature type="transmembrane region" description="Helical" evidence="1">
    <location>
        <begin position="392"/>
        <end position="409"/>
    </location>
</feature>
<reference evidence="2 3" key="1">
    <citation type="submission" date="2018-01" db="EMBL/GenBank/DDBJ databases">
        <authorList>
            <person name="Gaut B.S."/>
            <person name="Morton B.R."/>
            <person name="Clegg M.T."/>
            <person name="Duvall M.R."/>
        </authorList>
    </citation>
    <scope>NUCLEOTIDE SEQUENCE [LARGE SCALE GENOMIC DNA]</scope>
    <source>
        <strain evidence="2">GP69</strain>
    </source>
</reference>
<feature type="transmembrane region" description="Helical" evidence="1">
    <location>
        <begin position="35"/>
        <end position="55"/>
    </location>
</feature>
<evidence type="ECO:0008006" key="4">
    <source>
        <dbReference type="Google" id="ProtNLM"/>
    </source>
</evidence>
<proteinExistence type="predicted"/>
<feature type="transmembrane region" description="Helical" evidence="1">
    <location>
        <begin position="153"/>
        <end position="170"/>
    </location>
</feature>
<keyword evidence="3" id="KW-1185">Reference proteome</keyword>
<feature type="transmembrane region" description="Helical" evidence="1">
    <location>
        <begin position="484"/>
        <end position="506"/>
    </location>
</feature>
<evidence type="ECO:0000313" key="3">
    <source>
        <dbReference type="Proteomes" id="UP000236311"/>
    </source>
</evidence>
<feature type="transmembrane region" description="Helical" evidence="1">
    <location>
        <begin position="312"/>
        <end position="332"/>
    </location>
</feature>
<dbReference type="AlphaFoldDB" id="A0A2K4ZGA6"/>
<evidence type="ECO:0000256" key="1">
    <source>
        <dbReference type="SAM" id="Phobius"/>
    </source>
</evidence>
<keyword evidence="1" id="KW-1133">Transmembrane helix</keyword>
<feature type="transmembrane region" description="Helical" evidence="1">
    <location>
        <begin position="353"/>
        <end position="377"/>
    </location>
</feature>
<keyword evidence="1" id="KW-0812">Transmembrane</keyword>
<gene>
    <name evidence="2" type="ORF">AMURIS_02219</name>
</gene>
<feature type="transmembrane region" description="Helical" evidence="1">
    <location>
        <begin position="252"/>
        <end position="271"/>
    </location>
</feature>
<feature type="transmembrane region" description="Helical" evidence="1">
    <location>
        <begin position="421"/>
        <end position="438"/>
    </location>
</feature>
<dbReference type="RefSeq" id="WP_146040029.1">
    <property type="nucleotide sequence ID" value="NZ_JANJZD010000001.1"/>
</dbReference>
<dbReference type="OrthoDB" id="2017291at2"/>
<dbReference type="Proteomes" id="UP000236311">
    <property type="component" value="Unassembled WGS sequence"/>
</dbReference>
<keyword evidence="1" id="KW-0472">Membrane</keyword>
<protein>
    <recommendedName>
        <fullName evidence="4">Glycosyltransferase RgtA/B/C/D-like domain-containing protein</fullName>
    </recommendedName>
</protein>
<feature type="transmembrane region" description="Helical" evidence="1">
    <location>
        <begin position="199"/>
        <end position="216"/>
    </location>
</feature>